<dbReference type="PANTHER" id="PTHR35176">
    <property type="entry name" value="HEME OXYGENASE HI_0854-RELATED"/>
    <property type="match status" value="1"/>
</dbReference>
<dbReference type="InterPro" id="IPR052019">
    <property type="entry name" value="F420H2_bilvrd_red/Heme_oxyg"/>
</dbReference>
<name>A0A841DSI0_9ACTN</name>
<sequence>MKDEAADRAERRLRDGSIVWLASVSPGGQPQVSPVGYVWDGTTILIVSRPDTPKIRNLSKNPRVALHLDLDAEGSVLTIEGRAEVTHAPPGGAAQLTEAETAAYLAKHLDSMTWAELTPADFFADYTSVIRIAVTRARIY</sequence>
<dbReference type="EMBL" id="JACHNF010000001">
    <property type="protein sequence ID" value="MBB5980881.1"/>
    <property type="molecule type" value="Genomic_DNA"/>
</dbReference>
<dbReference type="Gene3D" id="2.30.110.10">
    <property type="entry name" value="Electron Transport, Fmn-binding Protein, Chain A"/>
    <property type="match status" value="1"/>
</dbReference>
<dbReference type="GO" id="GO:0005829">
    <property type="term" value="C:cytosol"/>
    <property type="evidence" value="ECO:0007669"/>
    <property type="project" value="TreeGrafter"/>
</dbReference>
<keyword evidence="4" id="KW-1185">Reference proteome</keyword>
<dbReference type="Proteomes" id="UP000558997">
    <property type="component" value="Unassembled WGS sequence"/>
</dbReference>
<proteinExistence type="predicted"/>
<comment type="caution">
    <text evidence="3">The sequence shown here is derived from an EMBL/GenBank/DDBJ whole genome shotgun (WGS) entry which is preliminary data.</text>
</comment>
<protein>
    <submittedName>
        <fullName evidence="3">PPOX class probable F420-dependent enzyme</fullName>
    </submittedName>
</protein>
<organism evidence="3 4">
    <name type="scientific">Kribbella solani</name>
    <dbReference type="NCBI Taxonomy" id="236067"/>
    <lineage>
        <taxon>Bacteria</taxon>
        <taxon>Bacillati</taxon>
        <taxon>Actinomycetota</taxon>
        <taxon>Actinomycetes</taxon>
        <taxon>Propionibacteriales</taxon>
        <taxon>Kribbellaceae</taxon>
        <taxon>Kribbella</taxon>
    </lineage>
</organism>
<reference evidence="3 4" key="1">
    <citation type="submission" date="2020-08" db="EMBL/GenBank/DDBJ databases">
        <title>Sequencing the genomes of 1000 actinobacteria strains.</title>
        <authorList>
            <person name="Klenk H.-P."/>
        </authorList>
    </citation>
    <scope>NUCLEOTIDE SEQUENCE [LARGE SCALE GENOMIC DNA]</scope>
    <source>
        <strain evidence="3 4">DSM 17294</strain>
    </source>
</reference>
<dbReference type="Pfam" id="PF01243">
    <property type="entry name" value="PNPOx_N"/>
    <property type="match status" value="1"/>
</dbReference>
<dbReference type="InterPro" id="IPR011576">
    <property type="entry name" value="Pyridox_Oxase_N"/>
</dbReference>
<keyword evidence="1" id="KW-0560">Oxidoreductase</keyword>
<accession>A0A841DSI0</accession>
<evidence type="ECO:0000313" key="3">
    <source>
        <dbReference type="EMBL" id="MBB5980881.1"/>
    </source>
</evidence>
<evidence type="ECO:0000256" key="1">
    <source>
        <dbReference type="ARBA" id="ARBA00023002"/>
    </source>
</evidence>
<dbReference type="AlphaFoldDB" id="A0A841DSI0"/>
<dbReference type="InterPro" id="IPR012349">
    <property type="entry name" value="Split_barrel_FMN-bd"/>
</dbReference>
<dbReference type="PANTHER" id="PTHR35176:SF4">
    <property type="entry name" value="PYRIDOXAMINE 5'-PHOSPHATE OXIDASE-RELATED FMN-BINDING"/>
    <property type="match status" value="1"/>
</dbReference>
<dbReference type="RefSeq" id="WP_184836938.1">
    <property type="nucleotide sequence ID" value="NZ_BAAAVN010000003.1"/>
</dbReference>
<feature type="domain" description="Pyridoxamine 5'-phosphate oxidase N-terminal" evidence="2">
    <location>
        <begin position="9"/>
        <end position="119"/>
    </location>
</feature>
<dbReference type="GO" id="GO:0070967">
    <property type="term" value="F:coenzyme F420 binding"/>
    <property type="evidence" value="ECO:0007669"/>
    <property type="project" value="TreeGrafter"/>
</dbReference>
<dbReference type="GO" id="GO:0016627">
    <property type="term" value="F:oxidoreductase activity, acting on the CH-CH group of donors"/>
    <property type="evidence" value="ECO:0007669"/>
    <property type="project" value="TreeGrafter"/>
</dbReference>
<evidence type="ECO:0000313" key="4">
    <source>
        <dbReference type="Proteomes" id="UP000558997"/>
    </source>
</evidence>
<evidence type="ECO:0000259" key="2">
    <source>
        <dbReference type="Pfam" id="PF01243"/>
    </source>
</evidence>
<dbReference type="SUPFAM" id="SSF50475">
    <property type="entry name" value="FMN-binding split barrel"/>
    <property type="match status" value="1"/>
</dbReference>
<gene>
    <name evidence="3" type="ORF">HDA44_004222</name>
</gene>